<organism evidence="9 10">
    <name type="scientific">Moniliophthora roreri</name>
    <name type="common">Frosty pod rot fungus</name>
    <name type="synonym">Monilia roreri</name>
    <dbReference type="NCBI Taxonomy" id="221103"/>
    <lineage>
        <taxon>Eukaryota</taxon>
        <taxon>Fungi</taxon>
        <taxon>Dikarya</taxon>
        <taxon>Basidiomycota</taxon>
        <taxon>Agaricomycotina</taxon>
        <taxon>Agaricomycetes</taxon>
        <taxon>Agaricomycetidae</taxon>
        <taxon>Agaricales</taxon>
        <taxon>Marasmiineae</taxon>
        <taxon>Marasmiaceae</taxon>
        <taxon>Moniliophthora</taxon>
    </lineage>
</organism>
<feature type="transmembrane region" description="Helical" evidence="7">
    <location>
        <begin position="363"/>
        <end position="383"/>
    </location>
</feature>
<dbReference type="PROSITE" id="PS50850">
    <property type="entry name" value="MFS"/>
    <property type="match status" value="1"/>
</dbReference>
<keyword evidence="2" id="KW-0813">Transport</keyword>
<feature type="transmembrane region" description="Helical" evidence="7">
    <location>
        <begin position="305"/>
        <end position="327"/>
    </location>
</feature>
<feature type="transmembrane region" description="Helical" evidence="7">
    <location>
        <begin position="395"/>
        <end position="418"/>
    </location>
</feature>
<dbReference type="Proteomes" id="UP000054988">
    <property type="component" value="Unassembled WGS sequence"/>
</dbReference>
<sequence>MVEHKSDVHYQPEDPLPPPGTPERIAAERRLVRKLDMRVLPTIIVIYIMNYIDRNGITTARLQGLEEDLHLSDIQYSAVLSILYVTYCPAQIPSNMALNYVTRPSWYIGACVVAWGLVSAMTGVTHNFGGLLACRMFIGLPEAAFYPGAIYLLSRWYTKKELAFRSAILYAGLMLSNAFGALMAAGILAEMEGKRGIRAWRWLFFIEGAITIFVGLNAMWLLPDYPNNTRWISAADRRLAQARIADDAGEADKDNESDSLLHGLKLALADPKVLTFAVMTMSQLLGLSFVNFFPTLTQTLGFNTTISLVLAAPPWLLGTVICCLNAWHADRTGERFFHIAGWWWGVIAGFVIALATMNTTARYISMILMAFGHAGFSMTLVWVANTVPRPPAKRAAAIGIVNGTGNLGNLIGSFVWKAQWGPEYHQSMVISLCGLVLSSVLALRRIRDSTQMNCKVLIGPE</sequence>
<accession>A0A0W0G7S0</accession>
<evidence type="ECO:0000256" key="6">
    <source>
        <dbReference type="SAM" id="MobiDB-lite"/>
    </source>
</evidence>
<gene>
    <name evidence="9" type="ORF">WG66_2811</name>
</gene>
<feature type="transmembrane region" description="Helical" evidence="7">
    <location>
        <begin position="166"/>
        <end position="188"/>
    </location>
</feature>
<keyword evidence="4 7" id="KW-1133">Transmembrane helix</keyword>
<feature type="region of interest" description="Disordered" evidence="6">
    <location>
        <begin position="1"/>
        <end position="23"/>
    </location>
</feature>
<dbReference type="PANTHER" id="PTHR43791">
    <property type="entry name" value="PERMEASE-RELATED"/>
    <property type="match status" value="1"/>
</dbReference>
<evidence type="ECO:0000256" key="7">
    <source>
        <dbReference type="SAM" id="Phobius"/>
    </source>
</evidence>
<evidence type="ECO:0000256" key="5">
    <source>
        <dbReference type="ARBA" id="ARBA00023136"/>
    </source>
</evidence>
<evidence type="ECO:0000313" key="10">
    <source>
        <dbReference type="Proteomes" id="UP000054988"/>
    </source>
</evidence>
<dbReference type="EMBL" id="LATX01000894">
    <property type="protein sequence ID" value="KTB44612.1"/>
    <property type="molecule type" value="Genomic_DNA"/>
</dbReference>
<dbReference type="Gene3D" id="1.20.1250.20">
    <property type="entry name" value="MFS general substrate transporter like domains"/>
    <property type="match status" value="2"/>
</dbReference>
<dbReference type="FunFam" id="1.20.1250.20:FF:000057">
    <property type="entry name" value="MFS general substrate transporter"/>
    <property type="match status" value="1"/>
</dbReference>
<keyword evidence="5 7" id="KW-0472">Membrane</keyword>
<feature type="transmembrane region" description="Helical" evidence="7">
    <location>
        <begin position="424"/>
        <end position="443"/>
    </location>
</feature>
<reference evidence="9 10" key="1">
    <citation type="submission" date="2015-12" db="EMBL/GenBank/DDBJ databases">
        <title>Draft genome sequence of Moniliophthora roreri, the causal agent of frosty pod rot of cacao.</title>
        <authorList>
            <person name="Aime M.C."/>
            <person name="Diaz-Valderrama J.R."/>
            <person name="Kijpornyongpan T."/>
            <person name="Phillips-Mora W."/>
        </authorList>
    </citation>
    <scope>NUCLEOTIDE SEQUENCE [LARGE SCALE GENOMIC DNA]</scope>
    <source>
        <strain evidence="9 10">MCA 2952</strain>
    </source>
</reference>
<evidence type="ECO:0000259" key="8">
    <source>
        <dbReference type="PROSITE" id="PS50850"/>
    </source>
</evidence>
<dbReference type="InterPro" id="IPR020846">
    <property type="entry name" value="MFS_dom"/>
</dbReference>
<evidence type="ECO:0000256" key="1">
    <source>
        <dbReference type="ARBA" id="ARBA00004141"/>
    </source>
</evidence>
<dbReference type="PANTHER" id="PTHR43791:SF36">
    <property type="entry name" value="TRANSPORTER, PUTATIVE (AFU_ORTHOLOGUE AFUA_6G08340)-RELATED"/>
    <property type="match status" value="1"/>
</dbReference>
<dbReference type="AlphaFoldDB" id="A0A0W0G7S0"/>
<feature type="transmembrane region" description="Helical" evidence="7">
    <location>
        <begin position="130"/>
        <end position="154"/>
    </location>
</feature>
<evidence type="ECO:0000313" key="9">
    <source>
        <dbReference type="EMBL" id="KTB44612.1"/>
    </source>
</evidence>
<feature type="transmembrane region" description="Helical" evidence="7">
    <location>
        <begin position="339"/>
        <end position="357"/>
    </location>
</feature>
<proteinExistence type="predicted"/>
<dbReference type="GO" id="GO:0016020">
    <property type="term" value="C:membrane"/>
    <property type="evidence" value="ECO:0007669"/>
    <property type="project" value="UniProtKB-SubCell"/>
</dbReference>
<feature type="compositionally biased region" description="Basic and acidic residues" evidence="6">
    <location>
        <begin position="1"/>
        <end position="12"/>
    </location>
</feature>
<evidence type="ECO:0000256" key="4">
    <source>
        <dbReference type="ARBA" id="ARBA00022989"/>
    </source>
</evidence>
<evidence type="ECO:0000256" key="3">
    <source>
        <dbReference type="ARBA" id="ARBA00022692"/>
    </source>
</evidence>
<feature type="transmembrane region" description="Helical" evidence="7">
    <location>
        <begin position="104"/>
        <end position="124"/>
    </location>
</feature>
<dbReference type="SUPFAM" id="SSF103473">
    <property type="entry name" value="MFS general substrate transporter"/>
    <property type="match status" value="1"/>
</dbReference>
<dbReference type="GO" id="GO:0022857">
    <property type="term" value="F:transmembrane transporter activity"/>
    <property type="evidence" value="ECO:0007669"/>
    <property type="project" value="InterPro"/>
</dbReference>
<comment type="subcellular location">
    <subcellularLocation>
        <location evidence="1">Membrane</location>
        <topology evidence="1">Multi-pass membrane protein</topology>
    </subcellularLocation>
</comment>
<feature type="transmembrane region" description="Helical" evidence="7">
    <location>
        <begin position="200"/>
        <end position="222"/>
    </location>
</feature>
<comment type="caution">
    <text evidence="9">The sequence shown here is derived from an EMBL/GenBank/DDBJ whole genome shotgun (WGS) entry which is preliminary data.</text>
</comment>
<dbReference type="InterPro" id="IPR011701">
    <property type="entry name" value="MFS"/>
</dbReference>
<feature type="domain" description="Major facilitator superfamily (MFS) profile" evidence="8">
    <location>
        <begin position="39"/>
        <end position="451"/>
    </location>
</feature>
<evidence type="ECO:0000256" key="2">
    <source>
        <dbReference type="ARBA" id="ARBA00022448"/>
    </source>
</evidence>
<dbReference type="FunFam" id="1.20.1250.20:FF:000013">
    <property type="entry name" value="MFS general substrate transporter"/>
    <property type="match status" value="1"/>
</dbReference>
<keyword evidence="3 7" id="KW-0812">Transmembrane</keyword>
<protein>
    <recommendedName>
        <fullName evidence="8">Major facilitator superfamily (MFS) profile domain-containing protein</fullName>
    </recommendedName>
</protein>
<dbReference type="Pfam" id="PF07690">
    <property type="entry name" value="MFS_1"/>
    <property type="match status" value="1"/>
</dbReference>
<feature type="transmembrane region" description="Helical" evidence="7">
    <location>
        <begin position="273"/>
        <end position="293"/>
    </location>
</feature>
<dbReference type="InterPro" id="IPR036259">
    <property type="entry name" value="MFS_trans_sf"/>
</dbReference>
<name>A0A0W0G7S0_MONRR</name>